<evidence type="ECO:0000313" key="6">
    <source>
        <dbReference type="EMBL" id="NEX62237.1"/>
    </source>
</evidence>
<gene>
    <name evidence="6" type="primary">cpaF</name>
    <name evidence="6" type="ORF">G3574_14205</name>
</gene>
<protein>
    <submittedName>
        <fullName evidence="6">Flp pilus assembly complex ATPase component</fullName>
    </submittedName>
</protein>
<accession>A0A6B3SNF1</accession>
<dbReference type="Gene3D" id="3.30.450.90">
    <property type="match status" value="1"/>
</dbReference>
<evidence type="ECO:0000259" key="4">
    <source>
        <dbReference type="Pfam" id="PF00437"/>
    </source>
</evidence>
<evidence type="ECO:0000256" key="2">
    <source>
        <dbReference type="ARBA" id="ARBA00022741"/>
    </source>
</evidence>
<dbReference type="InterPro" id="IPR007831">
    <property type="entry name" value="T2SS_GspE_N"/>
</dbReference>
<evidence type="ECO:0000313" key="7">
    <source>
        <dbReference type="Proteomes" id="UP000482155"/>
    </source>
</evidence>
<dbReference type="RefSeq" id="WP_163964275.1">
    <property type="nucleotide sequence ID" value="NZ_JAAIVB010000046.1"/>
</dbReference>
<comment type="similarity">
    <text evidence="1">Belongs to the GSP E family.</text>
</comment>
<dbReference type="AlphaFoldDB" id="A0A6B3SNF1"/>
<sequence length="793" mass="88939">MIDWPYPPHYERIPEQDPMMKDLSTIATVVHRNGKRTVGKVLRIDTGAEIIDFRAARGDTNALIPFSQIHSLHFKMPIGMRRLDLSAESALEDFSKTQAVQRFSVRFKDQTTLDDETMGYVAEECGLFLFLVSAPEKVHRMFIPADVIDSYQIGEQLGKLLVERNLLSMEEVEAGLAEQNKLRERKLGDYLQIKQLATQEQIEKALVAQKNRPQLRLGEALLQEEVITKDQLELALQAQSKDRTKPLGDILVNMGMVSFEAIKRVLAQKVGIPFVGLENYSFQSSMTRILPGDLVRKYVVMPLYHTETRIVVAMENPLMPDALKEISFVTRLAVDPVMASGEEIRTAIDRIYGPEASGTDISELVSQLDAQRDIDFELENRAHVTESDNLLVRLVNKIIIDAYVAGASDIHIESMRDNKPTRVRFRKDGIMSDYSNLPANFRNAVVSRIKIMSRLDISEKRHSQDGKINFEQFGPVKLELRVVTIPTTDGVEDVVMRILAPPKAVSLGAIGLAEGVLDMLQQAVTKPHGLLFVCGPTGSGKTTTLHALLSYINTPERKIWTVEDPIEITQDGLRQVQVQQKAEWTFPLILRSFLRADPDVIMVGETRDKETAHIVIEASLTGHLVLSTMHTNSAVESVIRLLDFGLDPYNFGDALIGVVGQRLARRLCQSCRRPVAATEEQLAMLAHEYCADTDSNPADVLSDWRSRYQQSDGSITIFQAVGCKLCNETGYKGRVGIHEFLRNTSTIKRLIHTKASVPDIQALAMKEGMRTLRQDGIEKIFSGVTDWEQVKVI</sequence>
<dbReference type="GO" id="GO:0005886">
    <property type="term" value="C:plasma membrane"/>
    <property type="evidence" value="ECO:0007669"/>
    <property type="project" value="TreeGrafter"/>
</dbReference>
<dbReference type="PANTHER" id="PTHR30258">
    <property type="entry name" value="TYPE II SECRETION SYSTEM PROTEIN GSPE-RELATED"/>
    <property type="match status" value="1"/>
</dbReference>
<dbReference type="Gene3D" id="3.40.50.300">
    <property type="entry name" value="P-loop containing nucleotide triphosphate hydrolases"/>
    <property type="match status" value="1"/>
</dbReference>
<dbReference type="SUPFAM" id="SSF160246">
    <property type="entry name" value="EspE N-terminal domain-like"/>
    <property type="match status" value="1"/>
</dbReference>
<comment type="caution">
    <text evidence="6">The sequence shown here is derived from an EMBL/GenBank/DDBJ whole genome shotgun (WGS) entry which is preliminary data.</text>
</comment>
<organism evidence="6 7">
    <name type="scientific">Noviherbaspirillum galbum</name>
    <dbReference type="NCBI Taxonomy" id="2709383"/>
    <lineage>
        <taxon>Bacteria</taxon>
        <taxon>Pseudomonadati</taxon>
        <taxon>Pseudomonadota</taxon>
        <taxon>Betaproteobacteria</taxon>
        <taxon>Burkholderiales</taxon>
        <taxon>Oxalobacteraceae</taxon>
        <taxon>Noviherbaspirillum</taxon>
    </lineage>
</organism>
<proteinExistence type="inferred from homology"/>
<dbReference type="Pfam" id="PF00437">
    <property type="entry name" value="T2SSE"/>
    <property type="match status" value="1"/>
</dbReference>
<dbReference type="EMBL" id="JAAIVB010000046">
    <property type="protein sequence ID" value="NEX62237.1"/>
    <property type="molecule type" value="Genomic_DNA"/>
</dbReference>
<keyword evidence="7" id="KW-1185">Reference proteome</keyword>
<dbReference type="Pfam" id="PF05157">
    <property type="entry name" value="MshEN"/>
    <property type="match status" value="1"/>
</dbReference>
<dbReference type="GO" id="GO:0005524">
    <property type="term" value="F:ATP binding"/>
    <property type="evidence" value="ECO:0007669"/>
    <property type="project" value="UniProtKB-KW"/>
</dbReference>
<dbReference type="PANTHER" id="PTHR30258:SF1">
    <property type="entry name" value="PROTEIN TRANSPORT PROTEIN HOFB HOMOLOG"/>
    <property type="match status" value="1"/>
</dbReference>
<dbReference type="SUPFAM" id="SSF52540">
    <property type="entry name" value="P-loop containing nucleoside triphosphate hydrolases"/>
    <property type="match status" value="1"/>
</dbReference>
<dbReference type="Proteomes" id="UP000482155">
    <property type="component" value="Unassembled WGS sequence"/>
</dbReference>
<dbReference type="InterPro" id="IPR001482">
    <property type="entry name" value="T2SS/T4SS_dom"/>
</dbReference>
<reference evidence="6 7" key="1">
    <citation type="submission" date="2020-02" db="EMBL/GenBank/DDBJ databases">
        <authorList>
            <person name="Kim M.K."/>
        </authorList>
    </citation>
    <scope>NUCLEOTIDE SEQUENCE [LARGE SCALE GENOMIC DNA]</scope>
    <source>
        <strain evidence="6 7">17J57-3</strain>
    </source>
</reference>
<dbReference type="GO" id="GO:0016887">
    <property type="term" value="F:ATP hydrolysis activity"/>
    <property type="evidence" value="ECO:0007669"/>
    <property type="project" value="TreeGrafter"/>
</dbReference>
<evidence type="ECO:0000259" key="5">
    <source>
        <dbReference type="Pfam" id="PF05157"/>
    </source>
</evidence>
<dbReference type="InterPro" id="IPR027417">
    <property type="entry name" value="P-loop_NTPase"/>
</dbReference>
<evidence type="ECO:0000256" key="3">
    <source>
        <dbReference type="ARBA" id="ARBA00022840"/>
    </source>
</evidence>
<dbReference type="CDD" id="cd01129">
    <property type="entry name" value="PulE-GspE-like"/>
    <property type="match status" value="1"/>
</dbReference>
<dbReference type="InterPro" id="IPR037257">
    <property type="entry name" value="T2SS_E_N_sf"/>
</dbReference>
<evidence type="ECO:0000256" key="1">
    <source>
        <dbReference type="ARBA" id="ARBA00006611"/>
    </source>
</evidence>
<name>A0A6B3SNF1_9BURK</name>
<feature type="domain" description="Bacterial type II secretion system protein E" evidence="4">
    <location>
        <begin position="386"/>
        <end position="790"/>
    </location>
</feature>
<keyword evidence="3" id="KW-0067">ATP-binding</keyword>
<keyword evidence="2" id="KW-0547">Nucleotide-binding</keyword>
<feature type="domain" description="Type II secretion system protein GspE N-terminal" evidence="5">
    <location>
        <begin position="271"/>
        <end position="357"/>
    </location>
</feature>
<dbReference type="Gene3D" id="3.30.300.160">
    <property type="entry name" value="Type II secretion system, protein E, N-terminal domain"/>
    <property type="match status" value="1"/>
</dbReference>